<organism evidence="3 4">
    <name type="scientific">Pseudoteredinibacter isoporae</name>
    <dbReference type="NCBI Taxonomy" id="570281"/>
    <lineage>
        <taxon>Bacteria</taxon>
        <taxon>Pseudomonadati</taxon>
        <taxon>Pseudomonadota</taxon>
        <taxon>Gammaproteobacteria</taxon>
        <taxon>Cellvibrionales</taxon>
        <taxon>Cellvibrionaceae</taxon>
        <taxon>Pseudoteredinibacter</taxon>
    </lineage>
</organism>
<accession>A0A7X0JRS1</accession>
<dbReference type="InterPro" id="IPR032093">
    <property type="entry name" value="PhoD_N"/>
</dbReference>
<dbReference type="InterPro" id="IPR038607">
    <property type="entry name" value="PhoD-like_sf"/>
</dbReference>
<proteinExistence type="predicted"/>
<name>A0A7X0JRS1_9GAMM</name>
<keyword evidence="3" id="KW-0378">Hydrolase</keyword>
<dbReference type="RefSeq" id="WP_166850807.1">
    <property type="nucleotide sequence ID" value="NZ_JAAONY010000001.1"/>
</dbReference>
<evidence type="ECO:0000259" key="2">
    <source>
        <dbReference type="Pfam" id="PF16655"/>
    </source>
</evidence>
<dbReference type="InterPro" id="IPR029052">
    <property type="entry name" value="Metallo-depent_PP-like"/>
</dbReference>
<dbReference type="PANTHER" id="PTHR43606">
    <property type="entry name" value="PHOSPHATASE, PUTATIVE (AFU_ORTHOLOGUE AFUA_6G08710)-RELATED"/>
    <property type="match status" value="1"/>
</dbReference>
<dbReference type="Proteomes" id="UP000528457">
    <property type="component" value="Unassembled WGS sequence"/>
</dbReference>
<evidence type="ECO:0000313" key="3">
    <source>
        <dbReference type="EMBL" id="MBB6520589.1"/>
    </source>
</evidence>
<dbReference type="InterPro" id="IPR018946">
    <property type="entry name" value="PhoD-like_MPP"/>
</dbReference>
<dbReference type="EMBL" id="JACHHT010000001">
    <property type="protein sequence ID" value="MBB6520589.1"/>
    <property type="molecule type" value="Genomic_DNA"/>
</dbReference>
<gene>
    <name evidence="3" type="ORF">HNR48_000867</name>
</gene>
<protein>
    <submittedName>
        <fullName evidence="3">Alkaline phosphatase D</fullName>
        <ecNumber evidence="3">3.1.3.1</ecNumber>
    </submittedName>
</protein>
<comment type="caution">
    <text evidence="3">The sequence shown here is derived from an EMBL/GenBank/DDBJ whole genome shotgun (WGS) entry which is preliminary data.</text>
</comment>
<dbReference type="AlphaFoldDB" id="A0A7X0JRS1"/>
<feature type="domain" description="Phospholipase D N-terminal" evidence="2">
    <location>
        <begin position="37"/>
        <end position="111"/>
    </location>
</feature>
<dbReference type="GO" id="GO:0004035">
    <property type="term" value="F:alkaline phosphatase activity"/>
    <property type="evidence" value="ECO:0007669"/>
    <property type="project" value="UniProtKB-EC"/>
</dbReference>
<dbReference type="Gene3D" id="2.60.40.380">
    <property type="entry name" value="Purple acid phosphatase-like, N-terminal"/>
    <property type="match status" value="1"/>
</dbReference>
<sequence length="512" mass="57951">MIQRRQFLQLSGLGLASSPLSASISQYGQRPQLPGSINSGDVNHDSAVIWSRTDRPAMMWVTISTEPDFKNSQRFPGTAALAETDFNAKAVVHGLRAGTRYFYRVQFESLDKPGLFGELQQGQFKTAQTQAGTIRFCWSGDTAGQGYGIDTSRGGMHCYAEMLKRQPDFLVHCGDLIYADGPIQARKTLSDGTVWNNIVTPGKSKVAETLQEFRENYYYNFLDPKFKQFHQNVSSYQQWDDHEVVNNWYPGEQLLDDKRYTIKSVSLLAERARQALLQCNPIRLNPEDPRRIYRKVSHGPMLDIFFLDMRSYRAANSLNRQKIESAETAFLGREQLAWLQNSLASSTATWKIIASDMPIGLRVTEWQSEVAENAANGNGPALGRELEIARLLQFIAEKNVHNVHFITADVHYCASHYYHPRKAQFKDFKPFWEFVSGPLHAGTFGPNELDNTFGPELIFKGIPDDLSPNAPPSDNHQFFGEIEIDGLADTLTVKHFNRLGEELWRKTLKAEA</sequence>
<dbReference type="Pfam" id="PF09423">
    <property type="entry name" value="PhoD"/>
    <property type="match status" value="1"/>
</dbReference>
<dbReference type="PANTHER" id="PTHR43606:SF1">
    <property type="entry name" value="PHOD-LIKE PHOSPHATASE METALLOPHOSPHATASE DOMAIN-CONTAINING PROTEIN"/>
    <property type="match status" value="1"/>
</dbReference>
<dbReference type="EC" id="3.1.3.1" evidence="3"/>
<keyword evidence="4" id="KW-1185">Reference proteome</keyword>
<evidence type="ECO:0000259" key="1">
    <source>
        <dbReference type="Pfam" id="PF09423"/>
    </source>
</evidence>
<dbReference type="InParanoid" id="A0A7X0JRS1"/>
<dbReference type="Pfam" id="PF16655">
    <property type="entry name" value="PhoD_N"/>
    <property type="match status" value="1"/>
</dbReference>
<reference evidence="3 4" key="1">
    <citation type="submission" date="2020-08" db="EMBL/GenBank/DDBJ databases">
        <title>Genomic Encyclopedia of Type Strains, Phase IV (KMG-IV): sequencing the most valuable type-strain genomes for metagenomic binning, comparative biology and taxonomic classification.</title>
        <authorList>
            <person name="Goeker M."/>
        </authorList>
    </citation>
    <scope>NUCLEOTIDE SEQUENCE [LARGE SCALE GENOMIC DNA]</scope>
    <source>
        <strain evidence="3 4">DSM 22368</strain>
    </source>
</reference>
<dbReference type="SUPFAM" id="SSF56300">
    <property type="entry name" value="Metallo-dependent phosphatases"/>
    <property type="match status" value="1"/>
</dbReference>
<feature type="domain" description="PhoD-like phosphatase metallophosphatase" evidence="1">
    <location>
        <begin position="142"/>
        <end position="493"/>
    </location>
</feature>
<dbReference type="InterPro" id="IPR052900">
    <property type="entry name" value="Phospholipid_Metab_Enz"/>
</dbReference>
<dbReference type="Gene3D" id="3.60.21.70">
    <property type="entry name" value="PhoD-like phosphatase"/>
    <property type="match status" value="1"/>
</dbReference>
<evidence type="ECO:0000313" key="4">
    <source>
        <dbReference type="Proteomes" id="UP000528457"/>
    </source>
</evidence>